<accession>A0A6B3R341</accession>
<sequence>MLKKIFLTFILINLLTSSSFGQTEILIEEIKTDSKFEIVEGKDFKGAIIPADYKINFNKKQLAHRFTPSKEDIIQAEIALTEKYNKSMKKDPRVHRFKKIKNVRSYFKEYVRQYLGYINEEGEKIIWIHLVQFEKLQKEIGNIELDWKSNIINGLGDVFYENMMTLAFNKRTDKLSIW</sequence>
<keyword evidence="3" id="KW-1185">Reference proteome</keyword>
<proteinExistence type="predicted"/>
<dbReference type="AlphaFoldDB" id="A0A6B3R341"/>
<feature type="signal peptide" evidence="1">
    <location>
        <begin position="1"/>
        <end position="21"/>
    </location>
</feature>
<dbReference type="EMBL" id="JAAIKD010000014">
    <property type="protein sequence ID" value="NEV95066.1"/>
    <property type="molecule type" value="Genomic_DNA"/>
</dbReference>
<organism evidence="2 3">
    <name type="scientific">Psychroflexus aurantiacus</name>
    <dbReference type="NCBI Taxonomy" id="2709310"/>
    <lineage>
        <taxon>Bacteria</taxon>
        <taxon>Pseudomonadati</taxon>
        <taxon>Bacteroidota</taxon>
        <taxon>Flavobacteriia</taxon>
        <taxon>Flavobacteriales</taxon>
        <taxon>Flavobacteriaceae</taxon>
        <taxon>Psychroflexus</taxon>
    </lineage>
</organism>
<dbReference type="RefSeq" id="WP_164005761.1">
    <property type="nucleotide sequence ID" value="NZ_JAAIKD010000014.1"/>
</dbReference>
<name>A0A6B3R341_9FLAO</name>
<dbReference type="Proteomes" id="UP000478505">
    <property type="component" value="Unassembled WGS sequence"/>
</dbReference>
<keyword evidence="1" id="KW-0732">Signal</keyword>
<evidence type="ECO:0000313" key="3">
    <source>
        <dbReference type="Proteomes" id="UP000478505"/>
    </source>
</evidence>
<reference evidence="2 3" key="1">
    <citation type="submission" date="2020-02" db="EMBL/GenBank/DDBJ databases">
        <title>Flavobacteriaceae Psychroflexus bacterium YR1-1, complete genome.</title>
        <authorList>
            <person name="Li Y."/>
            <person name="Wu S."/>
        </authorList>
    </citation>
    <scope>NUCLEOTIDE SEQUENCE [LARGE SCALE GENOMIC DNA]</scope>
    <source>
        <strain evidence="2 3">YR1-1</strain>
    </source>
</reference>
<evidence type="ECO:0000313" key="2">
    <source>
        <dbReference type="EMBL" id="NEV95066.1"/>
    </source>
</evidence>
<gene>
    <name evidence="2" type="ORF">G3567_13055</name>
</gene>
<protein>
    <submittedName>
        <fullName evidence="2">Uncharacterized protein</fullName>
    </submittedName>
</protein>
<evidence type="ECO:0000256" key="1">
    <source>
        <dbReference type="SAM" id="SignalP"/>
    </source>
</evidence>
<feature type="chain" id="PRO_5025350227" evidence="1">
    <location>
        <begin position="22"/>
        <end position="178"/>
    </location>
</feature>
<comment type="caution">
    <text evidence="2">The sequence shown here is derived from an EMBL/GenBank/DDBJ whole genome shotgun (WGS) entry which is preliminary data.</text>
</comment>